<evidence type="ECO:0000256" key="3">
    <source>
        <dbReference type="ARBA" id="ARBA00022692"/>
    </source>
</evidence>
<dbReference type="Pfam" id="PF16209">
    <property type="entry name" value="PhoLip_ATPase_N"/>
    <property type="match status" value="1"/>
</dbReference>
<comment type="catalytic activity">
    <reaction evidence="11 15">
        <text>ATP + H2O + phospholipidSide 1 = ADP + phosphate + phospholipidSide 2.</text>
        <dbReference type="EC" id="7.6.2.1"/>
    </reaction>
</comment>
<feature type="binding site" evidence="13">
    <location>
        <position position="554"/>
    </location>
    <ligand>
        <name>ATP</name>
        <dbReference type="ChEBI" id="CHEBI:30616"/>
    </ligand>
</feature>
<feature type="transmembrane region" description="Helical" evidence="15">
    <location>
        <begin position="1159"/>
        <end position="1180"/>
    </location>
</feature>
<dbReference type="PRINTS" id="PR00119">
    <property type="entry name" value="CATATPASE"/>
</dbReference>
<dbReference type="Proteomes" id="UP000275846">
    <property type="component" value="Unassembled WGS sequence"/>
</dbReference>
<feature type="binding site" evidence="13">
    <location>
        <position position="608"/>
    </location>
    <ligand>
        <name>ATP</name>
        <dbReference type="ChEBI" id="CHEBI:30616"/>
    </ligand>
</feature>
<dbReference type="Pfam" id="PF13246">
    <property type="entry name" value="Cation_ATPase"/>
    <property type="match status" value="1"/>
</dbReference>
<reference evidence="18 19" key="2">
    <citation type="submission" date="2018-11" db="EMBL/GenBank/DDBJ databases">
        <authorList>
            <consortium name="Pathogen Informatics"/>
        </authorList>
    </citation>
    <scope>NUCLEOTIDE SEQUENCE [LARGE SCALE GENOMIC DNA]</scope>
    <source>
        <strain evidence="18 19">NST_G2</strain>
    </source>
</reference>
<feature type="transmembrane region" description="Helical" evidence="15">
    <location>
        <begin position="1200"/>
        <end position="1219"/>
    </location>
</feature>
<dbReference type="GO" id="GO:0140326">
    <property type="term" value="F:ATPase-coupled intramembrane lipid transporter activity"/>
    <property type="evidence" value="ECO:0007669"/>
    <property type="project" value="UniProtKB-EC"/>
</dbReference>
<feature type="binding site" evidence="13">
    <location>
        <position position="748"/>
    </location>
    <ligand>
        <name>ATP</name>
        <dbReference type="ChEBI" id="CHEBI:30616"/>
    </ligand>
</feature>
<keyword evidence="6 13" id="KW-0067">ATP-binding</keyword>
<keyword evidence="5 13" id="KW-0547">Nucleotide-binding</keyword>
<protein>
    <recommendedName>
        <fullName evidence="15">Phospholipid-transporting ATPase</fullName>
        <ecNumber evidence="15">7.6.2.1</ecNumber>
    </recommendedName>
</protein>
<evidence type="ECO:0000256" key="14">
    <source>
        <dbReference type="PIRSR" id="PIRSR606539-3"/>
    </source>
</evidence>
<dbReference type="STRING" id="70667.A0A183SLI3"/>
<feature type="binding site" evidence="14">
    <location>
        <position position="945"/>
    </location>
    <ligand>
        <name>Mg(2+)</name>
        <dbReference type="ChEBI" id="CHEBI:18420"/>
    </ligand>
</feature>
<feature type="binding site" evidence="13">
    <location>
        <position position="409"/>
    </location>
    <ligand>
        <name>ATP</name>
        <dbReference type="ChEBI" id="CHEBI:30616"/>
    </ligand>
</feature>
<evidence type="ECO:0000259" key="17">
    <source>
        <dbReference type="Pfam" id="PF16212"/>
    </source>
</evidence>
<evidence type="ECO:0000256" key="15">
    <source>
        <dbReference type="RuleBase" id="RU362033"/>
    </source>
</evidence>
<dbReference type="EMBL" id="UYSU01033108">
    <property type="protein sequence ID" value="VDL91466.1"/>
    <property type="molecule type" value="Genomic_DNA"/>
</dbReference>
<feature type="binding site" evidence="13">
    <location>
        <position position="667"/>
    </location>
    <ligand>
        <name>ATP</name>
        <dbReference type="ChEBI" id="CHEBI:30616"/>
    </ligand>
</feature>
<dbReference type="SFLD" id="SFLDS00003">
    <property type="entry name" value="Haloacid_Dehalogenase"/>
    <property type="match status" value="1"/>
</dbReference>
<feature type="binding site" evidence="13">
    <location>
        <position position="948"/>
    </location>
    <ligand>
        <name>ATP</name>
        <dbReference type="ChEBI" id="CHEBI:30616"/>
    </ligand>
</feature>
<dbReference type="InterPro" id="IPR023298">
    <property type="entry name" value="ATPase_P-typ_TM_dom_sf"/>
</dbReference>
<organism evidence="20">
    <name type="scientific">Schistocephalus solidus</name>
    <name type="common">Tapeworm</name>
    <dbReference type="NCBI Taxonomy" id="70667"/>
    <lineage>
        <taxon>Eukaryota</taxon>
        <taxon>Metazoa</taxon>
        <taxon>Spiralia</taxon>
        <taxon>Lophotrochozoa</taxon>
        <taxon>Platyhelminthes</taxon>
        <taxon>Cestoda</taxon>
        <taxon>Eucestoda</taxon>
        <taxon>Diphyllobothriidea</taxon>
        <taxon>Diphyllobothriidae</taxon>
        <taxon>Schistocephalus</taxon>
    </lineage>
</organism>
<evidence type="ECO:0000256" key="7">
    <source>
        <dbReference type="ARBA" id="ARBA00022842"/>
    </source>
</evidence>
<dbReference type="SUPFAM" id="SSF81665">
    <property type="entry name" value="Calcium ATPase, transmembrane domain M"/>
    <property type="match status" value="1"/>
</dbReference>
<feature type="transmembrane region" description="Helical" evidence="15">
    <location>
        <begin position="294"/>
        <end position="319"/>
    </location>
</feature>
<comment type="subcellular location">
    <subcellularLocation>
        <location evidence="1 15">Membrane</location>
        <topology evidence="1 15">Multi-pass membrane protein</topology>
    </subcellularLocation>
</comment>
<feature type="binding site" evidence="14">
    <location>
        <position position="409"/>
    </location>
    <ligand>
        <name>Mg(2+)</name>
        <dbReference type="ChEBI" id="CHEBI:18420"/>
    </ligand>
</feature>
<dbReference type="InterPro" id="IPR018303">
    <property type="entry name" value="ATPase_P-typ_P_site"/>
</dbReference>
<feature type="binding site" evidence="13">
    <location>
        <position position="918"/>
    </location>
    <ligand>
        <name>ATP</name>
        <dbReference type="ChEBI" id="CHEBI:30616"/>
    </ligand>
</feature>
<reference evidence="20" key="1">
    <citation type="submission" date="2016-06" db="UniProtKB">
        <authorList>
            <consortium name="WormBaseParasite"/>
        </authorList>
    </citation>
    <scope>IDENTIFICATION</scope>
</reference>
<feature type="transmembrane region" description="Helical" evidence="15">
    <location>
        <begin position="353"/>
        <end position="375"/>
    </location>
</feature>
<dbReference type="WBParaSite" id="SSLN_0000524401-mRNA-1">
    <property type="protein sequence ID" value="SSLN_0000524401-mRNA-1"/>
    <property type="gene ID" value="SSLN_0000524401"/>
</dbReference>
<comment type="cofactor">
    <cofactor evidence="14">
        <name>Mg(2+)</name>
        <dbReference type="ChEBI" id="CHEBI:18420"/>
    </cofactor>
</comment>
<dbReference type="InterPro" id="IPR006539">
    <property type="entry name" value="P-type_ATPase_IV"/>
</dbReference>
<feature type="active site" description="4-aspartylphosphate intermediate" evidence="12">
    <location>
        <position position="409"/>
    </location>
</feature>
<evidence type="ECO:0000259" key="16">
    <source>
        <dbReference type="Pfam" id="PF16209"/>
    </source>
</evidence>
<feature type="domain" description="P-type ATPase N-terminal" evidence="16">
    <location>
        <begin position="26"/>
        <end position="88"/>
    </location>
</feature>
<dbReference type="GO" id="GO:0005524">
    <property type="term" value="F:ATP binding"/>
    <property type="evidence" value="ECO:0007669"/>
    <property type="project" value="UniProtKB-UniRule"/>
</dbReference>
<dbReference type="SUPFAM" id="SSF81653">
    <property type="entry name" value="Calcium ATPase, transduction domain A"/>
    <property type="match status" value="1"/>
</dbReference>
<comment type="similarity">
    <text evidence="2 15">Belongs to the cation transport ATPase (P-type) (TC 3.A.3) family. Type IV subfamily.</text>
</comment>
<evidence type="ECO:0000256" key="11">
    <source>
        <dbReference type="ARBA" id="ARBA00034036"/>
    </source>
</evidence>
<evidence type="ECO:0000256" key="12">
    <source>
        <dbReference type="PIRSR" id="PIRSR606539-1"/>
    </source>
</evidence>
<dbReference type="GO" id="GO:0045332">
    <property type="term" value="P:phospholipid translocation"/>
    <property type="evidence" value="ECO:0007669"/>
    <property type="project" value="TreeGrafter"/>
</dbReference>
<evidence type="ECO:0000256" key="9">
    <source>
        <dbReference type="ARBA" id="ARBA00022989"/>
    </source>
</evidence>
<evidence type="ECO:0000256" key="1">
    <source>
        <dbReference type="ARBA" id="ARBA00004141"/>
    </source>
</evidence>
<keyword evidence="3 15" id="KW-0812">Transmembrane</keyword>
<dbReference type="EC" id="7.6.2.1" evidence="15"/>
<evidence type="ECO:0000256" key="6">
    <source>
        <dbReference type="ARBA" id="ARBA00022840"/>
    </source>
</evidence>
<sequence length="1273" mass="143072">MLSIMKCRKSKKDILTERTIVVNHQANTSSVTREHFCGNRIISSHYTWWNFIFLNLFEQLHSVANFFFVGIAVLYFYGETPLSPLVTIGPLAFVIAISMLKDGIDDIKRHKNDQAVNNLNFDVWRPSSNAYLSEWKKIKSESINVGDIVLCREEYSFPCDLVILSSGDPRGTVRITTGNLDGESSVKTLHSVTATQSEFKLLLSLEQGSLEKVNVQQATIVCQNPTGDLHSFEGRLEYGDTSVALGIENIALRGAVLRQPNSILGVAVYTGHDTKLSLNSKCGRRKTSSTTARLNATLFSFMITLFILTILYTGLQFAWRATPVGSGWYLNYRPITAWKVVQEAFNLTFLFNYLIPISIILTLDVLDVFLSLFIAKDIQLYDESTNIKSEVNATSLAYELGQIEFLFSDKTGTLTQNKMKFRAFSLPGDSNTYILRKNGLYSLKKGIQFWNQFDGPSNRPTCVAEKQNKYFSSSSEDETVNDNSEIQQDHFERFFPSKVNTLTDTALTFCTAAALCHTVEVRSSPDKWDQQPPIYCVSSRADYVKVETAASPDEKALVEAAADCGVVYLGSDPRLTNSSDEENNHILLLHNTGSWKVEHVKRDGTIEFDPERKRMTVFVRFANGRCLILTKGAETSMLNPKLCSQSSAEIRDDVMRKVTAFACVGFRTLVFAMREVNPEEYSGLLVELNRAQGLVGENRVLELKMVHAKIESKMTLIGVSAVEDKLQPGVRHCVRSLRAAGIQIWVLTGDKEETAVRVSQAAGHLPLGLTLIRLTNGNTIDNVARRIFEQNEGMKLRLGMKTRRRWLRWHRDADSKSPSYAKGEKGNDFYNKSTEEATNDVSSRWDVFQRVKGGFTSAGWKLRRRRRKHPGGACESVGLVIDGETLHYALSPILCRDFLRLCMNVTTVLCCRLTPLQKAAVVKLVSSGLADVDGLGVPVTAAIGDGGNDVAMLLEANVGVGIFGNEGRQAVRAADYAIPQFKYLRRLLLVHGQWNYYRVSTAFLLYCFKCVAFVAVHAILLFFNGFSAQSMVEGLLYSLYNLTLTSWGPLCFALFEQNILEKDLLHRPYLYRLMTQNGNLRAWYIVLWCLDGIWHAFVVVGVAYFVLAGGGLYAEATFYLPGTSYAAIDMDLFGSAVYTLLVITTNLRMLVASRTFNKVTIIGTLIVGFGNMGILFLYQYTCGPTSVLYKNFIYLDTSPAFWFSIPLTIILALLPDVLWRLASDAWWDNQIVLSGIKRETRRRKRRARKNFFRDRREELEETGDDVIFTFLAL</sequence>
<dbReference type="Pfam" id="PF16212">
    <property type="entry name" value="PhoLip_ATPase_C"/>
    <property type="match status" value="1"/>
</dbReference>
<dbReference type="PROSITE" id="PS00154">
    <property type="entry name" value="ATPASE_E1_E2"/>
    <property type="match status" value="1"/>
</dbReference>
<dbReference type="SFLD" id="SFLDG00002">
    <property type="entry name" value="C1.7:_P-type_atpase_like"/>
    <property type="match status" value="1"/>
</dbReference>
<feature type="binding site" evidence="13">
    <location>
        <position position="410"/>
    </location>
    <ligand>
        <name>ATP</name>
        <dbReference type="ChEBI" id="CHEBI:30616"/>
    </ligand>
</feature>
<dbReference type="GO" id="GO:0005886">
    <property type="term" value="C:plasma membrane"/>
    <property type="evidence" value="ECO:0007669"/>
    <property type="project" value="TreeGrafter"/>
</dbReference>
<feature type="transmembrane region" description="Helical" evidence="15">
    <location>
        <begin position="82"/>
        <end position="100"/>
    </location>
</feature>
<evidence type="ECO:0000313" key="19">
    <source>
        <dbReference type="Proteomes" id="UP000275846"/>
    </source>
</evidence>
<keyword evidence="4 14" id="KW-0479">Metal-binding</keyword>
<dbReference type="PANTHER" id="PTHR24092:SF175">
    <property type="entry name" value="PHOSPHOLIPID-TRANSPORTING ATPASE"/>
    <property type="match status" value="1"/>
</dbReference>
<feature type="binding site" evidence="13">
    <location>
        <position position="750"/>
    </location>
    <ligand>
        <name>ATP</name>
        <dbReference type="ChEBI" id="CHEBI:30616"/>
    </ligand>
</feature>
<evidence type="ECO:0000256" key="10">
    <source>
        <dbReference type="ARBA" id="ARBA00023136"/>
    </source>
</evidence>
<evidence type="ECO:0000256" key="4">
    <source>
        <dbReference type="ARBA" id="ARBA00022723"/>
    </source>
</evidence>
<dbReference type="OrthoDB" id="377733at2759"/>
<dbReference type="InterPro" id="IPR008250">
    <property type="entry name" value="ATPase_P-typ_transduc_dom_A_sf"/>
</dbReference>
<dbReference type="GO" id="GO:0005783">
    <property type="term" value="C:endoplasmic reticulum"/>
    <property type="evidence" value="ECO:0007669"/>
    <property type="project" value="TreeGrafter"/>
</dbReference>
<dbReference type="InterPro" id="IPR023299">
    <property type="entry name" value="ATPase_P-typ_cyto_dom_N"/>
</dbReference>
<feature type="binding site" evidence="13">
    <location>
        <position position="912"/>
    </location>
    <ligand>
        <name>ATP</name>
        <dbReference type="ChEBI" id="CHEBI:30616"/>
    </ligand>
</feature>
<feature type="transmembrane region" description="Helical" evidence="15">
    <location>
        <begin position="1127"/>
        <end position="1147"/>
    </location>
</feature>
<feature type="transmembrane region" description="Helical" evidence="15">
    <location>
        <begin position="48"/>
        <end position="76"/>
    </location>
</feature>
<feature type="binding site" evidence="13">
    <location>
        <position position="411"/>
    </location>
    <ligand>
        <name>ATP</name>
        <dbReference type="ChEBI" id="CHEBI:30616"/>
    </ligand>
</feature>
<dbReference type="Gene3D" id="3.40.50.1000">
    <property type="entry name" value="HAD superfamily/HAD-like"/>
    <property type="match status" value="1"/>
</dbReference>
<dbReference type="InterPro" id="IPR036412">
    <property type="entry name" value="HAD-like_sf"/>
</dbReference>
<feature type="binding site" evidence="13">
    <location>
        <position position="949"/>
    </location>
    <ligand>
        <name>ATP</name>
        <dbReference type="ChEBI" id="CHEBI:30616"/>
    </ligand>
</feature>
<keyword evidence="8 15" id="KW-1278">Translocase</keyword>
<keyword evidence="19" id="KW-1185">Reference proteome</keyword>
<keyword evidence="7 14" id="KW-0460">Magnesium</keyword>
<dbReference type="GO" id="GO:0000287">
    <property type="term" value="F:magnesium ion binding"/>
    <property type="evidence" value="ECO:0007669"/>
    <property type="project" value="UniProtKB-UniRule"/>
</dbReference>
<accession>A0A183SLI3</accession>
<dbReference type="NCBIfam" id="TIGR01494">
    <property type="entry name" value="ATPase_P-type"/>
    <property type="match status" value="1"/>
</dbReference>
<dbReference type="SUPFAM" id="SSF56784">
    <property type="entry name" value="HAD-like"/>
    <property type="match status" value="1"/>
</dbReference>
<dbReference type="SUPFAM" id="SSF81660">
    <property type="entry name" value="Metal cation-transporting ATPase, ATP-binding domain N"/>
    <property type="match status" value="1"/>
</dbReference>
<dbReference type="PANTHER" id="PTHR24092">
    <property type="entry name" value="PROBABLE PHOSPHOLIPID-TRANSPORTING ATPASE"/>
    <property type="match status" value="1"/>
</dbReference>
<dbReference type="SFLD" id="SFLDF00027">
    <property type="entry name" value="p-type_atpase"/>
    <property type="match status" value="1"/>
</dbReference>
<feature type="transmembrane region" description="Helical" evidence="15">
    <location>
        <begin position="1003"/>
        <end position="1023"/>
    </location>
</feature>
<evidence type="ECO:0000256" key="8">
    <source>
        <dbReference type="ARBA" id="ARBA00022967"/>
    </source>
</evidence>
<gene>
    <name evidence="18" type="ORF">SSLN_LOCUS5081</name>
</gene>
<dbReference type="GO" id="GO:0016887">
    <property type="term" value="F:ATP hydrolysis activity"/>
    <property type="evidence" value="ECO:0007669"/>
    <property type="project" value="InterPro"/>
</dbReference>
<dbReference type="NCBIfam" id="TIGR01652">
    <property type="entry name" value="ATPase-Plipid"/>
    <property type="match status" value="1"/>
</dbReference>
<evidence type="ECO:0000256" key="2">
    <source>
        <dbReference type="ARBA" id="ARBA00008109"/>
    </source>
</evidence>
<keyword evidence="9 15" id="KW-1133">Transmembrane helix</keyword>
<name>A0A183SLI3_SCHSO</name>
<dbReference type="InterPro" id="IPR001757">
    <property type="entry name" value="P_typ_ATPase"/>
</dbReference>
<evidence type="ECO:0000313" key="20">
    <source>
        <dbReference type="WBParaSite" id="SSLN_0000524401-mRNA-1"/>
    </source>
</evidence>
<feature type="binding site" evidence="13">
    <location>
        <position position="631"/>
    </location>
    <ligand>
        <name>ATP</name>
        <dbReference type="ChEBI" id="CHEBI:30616"/>
    </ligand>
</feature>
<keyword evidence="10 15" id="KW-0472">Membrane</keyword>
<evidence type="ECO:0000256" key="5">
    <source>
        <dbReference type="ARBA" id="ARBA00022741"/>
    </source>
</evidence>
<feature type="binding site" evidence="14">
    <location>
        <position position="949"/>
    </location>
    <ligand>
        <name>Mg(2+)</name>
        <dbReference type="ChEBI" id="CHEBI:18420"/>
    </ligand>
</feature>
<dbReference type="AlphaFoldDB" id="A0A183SLI3"/>
<proteinExistence type="inferred from homology"/>
<dbReference type="InterPro" id="IPR044492">
    <property type="entry name" value="P_typ_ATPase_HD_dom"/>
</dbReference>
<evidence type="ECO:0000256" key="13">
    <source>
        <dbReference type="PIRSR" id="PIRSR606539-2"/>
    </source>
</evidence>
<feature type="binding site" evidence="13">
    <location>
        <position position="749"/>
    </location>
    <ligand>
        <name>ATP</name>
        <dbReference type="ChEBI" id="CHEBI:30616"/>
    </ligand>
</feature>
<dbReference type="Gene3D" id="2.70.150.10">
    <property type="entry name" value="Calcium-transporting ATPase, cytoplasmic transduction domain A"/>
    <property type="match status" value="1"/>
</dbReference>
<feature type="transmembrane region" description="Helical" evidence="15">
    <location>
        <begin position="1035"/>
        <end position="1055"/>
    </location>
</feature>
<feature type="domain" description="P-type ATPase C-terminal" evidence="17">
    <location>
        <begin position="971"/>
        <end position="1227"/>
    </location>
</feature>
<feature type="transmembrane region" description="Helical" evidence="15">
    <location>
        <begin position="1082"/>
        <end position="1107"/>
    </location>
</feature>
<dbReference type="InterPro" id="IPR023214">
    <property type="entry name" value="HAD_sf"/>
</dbReference>
<feature type="binding site" evidence="14">
    <location>
        <position position="411"/>
    </location>
    <ligand>
        <name>Mg(2+)</name>
        <dbReference type="ChEBI" id="CHEBI:18420"/>
    </ligand>
</feature>
<evidence type="ECO:0000313" key="18">
    <source>
        <dbReference type="EMBL" id="VDL91466.1"/>
    </source>
</evidence>
<dbReference type="Gene3D" id="3.40.1110.10">
    <property type="entry name" value="Calcium-transporting ATPase, cytoplasmic domain N"/>
    <property type="match status" value="1"/>
</dbReference>
<dbReference type="InterPro" id="IPR032631">
    <property type="entry name" value="P-type_ATPase_N"/>
</dbReference>
<dbReference type="InterPro" id="IPR032630">
    <property type="entry name" value="P_typ_ATPase_c"/>
</dbReference>